<accession>A0AAV2S575</accession>
<dbReference type="Proteomes" id="UP001497623">
    <property type="component" value="Unassembled WGS sequence"/>
</dbReference>
<dbReference type="EMBL" id="CAXKWB010047817">
    <property type="protein sequence ID" value="CAL4165970.1"/>
    <property type="molecule type" value="Genomic_DNA"/>
</dbReference>
<dbReference type="InterPro" id="IPR016187">
    <property type="entry name" value="CTDL_fold"/>
</dbReference>
<feature type="non-terminal residue" evidence="1">
    <location>
        <position position="1"/>
    </location>
</feature>
<dbReference type="AlphaFoldDB" id="A0AAV2S575"/>
<evidence type="ECO:0000313" key="1">
    <source>
        <dbReference type="EMBL" id="CAL4165970.1"/>
    </source>
</evidence>
<dbReference type="SUPFAM" id="SSF56436">
    <property type="entry name" value="C-type lectin-like"/>
    <property type="match status" value="1"/>
</dbReference>
<organism evidence="1 2">
    <name type="scientific">Meganyctiphanes norvegica</name>
    <name type="common">Northern krill</name>
    <name type="synonym">Thysanopoda norvegica</name>
    <dbReference type="NCBI Taxonomy" id="48144"/>
    <lineage>
        <taxon>Eukaryota</taxon>
        <taxon>Metazoa</taxon>
        <taxon>Ecdysozoa</taxon>
        <taxon>Arthropoda</taxon>
        <taxon>Crustacea</taxon>
        <taxon>Multicrustacea</taxon>
        <taxon>Malacostraca</taxon>
        <taxon>Eumalacostraca</taxon>
        <taxon>Eucarida</taxon>
        <taxon>Euphausiacea</taxon>
        <taxon>Euphausiidae</taxon>
        <taxon>Meganyctiphanes</taxon>
    </lineage>
</organism>
<evidence type="ECO:0008006" key="3">
    <source>
        <dbReference type="Google" id="ProtNLM"/>
    </source>
</evidence>
<dbReference type="InterPro" id="IPR016186">
    <property type="entry name" value="C-type_lectin-like/link_sf"/>
</dbReference>
<evidence type="ECO:0000313" key="2">
    <source>
        <dbReference type="Proteomes" id="UP001497623"/>
    </source>
</evidence>
<proteinExistence type="predicted"/>
<protein>
    <recommendedName>
        <fullName evidence="3">C-type lectin domain-containing protein</fullName>
    </recommendedName>
</protein>
<keyword evidence="2" id="KW-1185">Reference proteome</keyword>
<comment type="caution">
    <text evidence="1">The sequence shown here is derived from an EMBL/GenBank/DDBJ whole genome shotgun (WGS) entry which is preliminary data.</text>
</comment>
<sequence length="158" mass="18030">ELTCPINSVIEAGDKQFAFFICRKTYSQALDFCHLYGWALATPDEQLVQFNDGLPVAGEYWLDVLPDTTAILNGTMPWYWQTSPKKNLTIEAQWMVGSYNVATINSDTNCATYFKNHGLLAHNCALRAYFACESFIFFNKQRSEVTPPPVKWYSESFN</sequence>
<reference evidence="1 2" key="1">
    <citation type="submission" date="2024-05" db="EMBL/GenBank/DDBJ databases">
        <authorList>
            <person name="Wallberg A."/>
        </authorList>
    </citation>
    <scope>NUCLEOTIDE SEQUENCE [LARGE SCALE GENOMIC DNA]</scope>
</reference>
<gene>
    <name evidence="1" type="ORF">MNOR_LOCUS33335</name>
</gene>
<name>A0AAV2S575_MEGNR</name>
<dbReference type="Gene3D" id="3.10.100.10">
    <property type="entry name" value="Mannose-Binding Protein A, subunit A"/>
    <property type="match status" value="1"/>
</dbReference>